<evidence type="ECO:0000313" key="2">
    <source>
        <dbReference type="EMBL" id="MBY0757193.1"/>
    </source>
</evidence>
<organism evidence="2 3">
    <name type="scientific">Clostridium sardiniense</name>
    <name type="common">Clostridium absonum</name>
    <dbReference type="NCBI Taxonomy" id="29369"/>
    <lineage>
        <taxon>Bacteria</taxon>
        <taxon>Bacillati</taxon>
        <taxon>Bacillota</taxon>
        <taxon>Clostridia</taxon>
        <taxon>Eubacteriales</taxon>
        <taxon>Clostridiaceae</taxon>
        <taxon>Clostridium</taxon>
    </lineage>
</organism>
<dbReference type="PANTHER" id="PTHR40032">
    <property type="entry name" value="EXPORTED PROTEIN-RELATED"/>
    <property type="match status" value="1"/>
</dbReference>
<dbReference type="PANTHER" id="PTHR40032:SF1">
    <property type="entry name" value="EXPORTED PROTEIN"/>
    <property type="match status" value="1"/>
</dbReference>
<dbReference type="RefSeq" id="WP_221862328.1">
    <property type="nucleotide sequence ID" value="NZ_JAIKTU010000018.1"/>
</dbReference>
<sequence length="377" mass="43668">MKKTNLIKSIAGAMVILMGISSTDLVKADTIQNKKFESIVQVNDVEIQKTLHGYLSNKWEEAKEVKIINNEYIAKDSLQKTYDKLKSQYEHKWREEISEKIEWYKMNININSIDIVNGFIKVDVNNDVTFQYEGVDVTSGIKEHHIIYLKEENGNILVDKDIFDDSLSEIEDIKNIETDFSIDYNFNKYINEKIEKVTSNLKVINDSINQYKSDMKKNIKLSKDNLNSSTRLYPRYNGSKAASWALQHVYDNEVWPGDNCTYFVSSALHAGGLPTDKTWYKDKWCPAWIRVIELRNWLLNKGYAKETVGQAYGNEGDVIQLFNKSKNNWSHSVIVTYTNHRYGNCYVSAHSNKAYNVSVRNYYPSSTYSNARTLRLS</sequence>
<proteinExistence type="predicted"/>
<dbReference type="EMBL" id="JAIKTU010000018">
    <property type="protein sequence ID" value="MBY0757193.1"/>
    <property type="molecule type" value="Genomic_DNA"/>
</dbReference>
<reference evidence="2 3" key="1">
    <citation type="journal article" date="2021" name="Cell Host Microbe">
        <title>in vivo commensal control of Clostridioides difficile virulence.</title>
        <authorList>
            <person name="Girinathan B.P."/>
            <person name="Dibenedetto N."/>
            <person name="Worley J.N."/>
            <person name="Peltier J."/>
            <person name="Arrieta-Ortiz M.L."/>
            <person name="Rupa Christinal Immanuel S."/>
            <person name="Lavin R."/>
            <person name="Delaney M.L."/>
            <person name="Cummins C."/>
            <person name="Hoffmann M."/>
            <person name="Luo Y."/>
            <person name="Gonzalez-Escalona N."/>
            <person name="Allard M."/>
            <person name="Onderdonk A.B."/>
            <person name="Gerber G.K."/>
            <person name="Sonenshein A.L."/>
            <person name="Baliga N."/>
            <person name="Dupuy B."/>
            <person name="Bry L."/>
        </authorList>
    </citation>
    <scope>NUCLEOTIDE SEQUENCE [LARGE SCALE GENOMIC DNA]</scope>
    <source>
        <strain evidence="2 3">DSM 599</strain>
    </source>
</reference>
<evidence type="ECO:0000313" key="3">
    <source>
        <dbReference type="Proteomes" id="UP001299068"/>
    </source>
</evidence>
<dbReference type="InterPro" id="IPR024301">
    <property type="entry name" value="Amidase_6"/>
</dbReference>
<feature type="domain" description="Putative amidase" evidence="1">
    <location>
        <begin position="238"/>
        <end position="360"/>
    </location>
</feature>
<accession>A0ABS7L284</accession>
<keyword evidence="3" id="KW-1185">Reference proteome</keyword>
<dbReference type="Pfam" id="PF12671">
    <property type="entry name" value="Amidase_6"/>
    <property type="match status" value="1"/>
</dbReference>
<protein>
    <submittedName>
        <fullName evidence="2">Amidase domain-containing protein</fullName>
    </submittedName>
</protein>
<evidence type="ECO:0000259" key="1">
    <source>
        <dbReference type="Pfam" id="PF12671"/>
    </source>
</evidence>
<dbReference type="Proteomes" id="UP001299068">
    <property type="component" value="Unassembled WGS sequence"/>
</dbReference>
<comment type="caution">
    <text evidence="2">The sequence shown here is derived from an EMBL/GenBank/DDBJ whole genome shotgun (WGS) entry which is preliminary data.</text>
</comment>
<name>A0ABS7L284_CLOSR</name>
<gene>
    <name evidence="2" type="ORF">K5V21_17315</name>
</gene>